<dbReference type="PROSITE" id="PS50003">
    <property type="entry name" value="PH_DOMAIN"/>
    <property type="match status" value="1"/>
</dbReference>
<name>B0E8K5_ENTDS</name>
<dbReference type="PROSITE" id="PS50010">
    <property type="entry name" value="DH_2"/>
    <property type="match status" value="1"/>
</dbReference>
<keyword evidence="7" id="KW-0206">Cytoskeleton</keyword>
<evidence type="ECO:0000256" key="6">
    <source>
        <dbReference type="ARBA" id="ARBA00022833"/>
    </source>
</evidence>
<dbReference type="GO" id="GO:0008270">
    <property type="term" value="F:zinc ion binding"/>
    <property type="evidence" value="ECO:0007669"/>
    <property type="project" value="UniProtKB-KW"/>
</dbReference>
<dbReference type="CDD" id="cd00160">
    <property type="entry name" value="RhoGEF"/>
    <property type="match status" value="1"/>
</dbReference>
<accession>B0E8K5</accession>
<dbReference type="EMBL" id="DS548161">
    <property type="protein sequence ID" value="EDR29148.1"/>
    <property type="molecule type" value="Genomic_DNA"/>
</dbReference>
<dbReference type="Proteomes" id="UP000008076">
    <property type="component" value="Unassembled WGS sequence"/>
</dbReference>
<dbReference type="RefSeq" id="XP_001734682.1">
    <property type="nucleotide sequence ID" value="XM_001734630.1"/>
</dbReference>
<sequence>MKKVQYDPFGDGYSTIIEYSDDFFSSLSSTPSISPVLPDVDSFCDQLTNRPLTPNQEEVFSPKTITRSVSETNDFNTLETQGKVIGSLSPRLDPSHNSHTPRMKKERSWRTAQIFQKEKVLKVVDSLEGFSTEDDYIPFAEIPPKKMCLTPTAQSQVSLINTNNTSTPNILSSSTQNSEGEIKKKVQRDKICHENSKEIICAKPPPKSSPSDIINQSLQREKDRNIKNKSELHEETSDEYQQINGQSLIENSNTDSSIDTSTISSSDSLTLMLDKGPTKNYRERILDEFVSSEYTYVIGLKICSKFFEEPLSKQQKYCPPNLFSIVFKGFNDVYRINSNLLQELNNLKNHVNGKSLDTHLGEAFSQFIPLLNVYKTYVGNTEAQFAALDRLESKSSFKKLCFNLQSKISVGHALNLRSYLITPVQRLPRYKLLLEDLIRNTPEGHCDLARLKNALDKVKSINLNVNHSVDIQSRQQKLIELSKKIKGIDDLIQPNRYYICDGELTRINQKGKKVKHFYLFNDRLISGKPGNEIIVSFDEKIVNIMIQDDSDRSFNILSPNKSFEILCTNEEEKREWFEKIVDAINTANQLVPVQQSKKTIEYAPLWLPQSIQNCQLCGKSFSLLNRKQFCIHCGLCVCNGCYRGRFIFNGVNKRGCDRCMKKTLAMNKIIIDDEICKRKTIRMKSSTEDDIVLRLEGVNLTRVRSNANVAPVRPLLIKKSINENIVKKD</sequence>
<keyword evidence="3" id="KW-0344">Guanine-nucleotide releasing factor</keyword>
<keyword evidence="14" id="KW-1185">Reference proteome</keyword>
<dbReference type="SUPFAM" id="SSF50729">
    <property type="entry name" value="PH domain-like"/>
    <property type="match status" value="1"/>
</dbReference>
<keyword evidence="13" id="KW-0808">Transferase</keyword>
<dbReference type="InterPro" id="IPR001849">
    <property type="entry name" value="PH_domain"/>
</dbReference>
<evidence type="ECO:0000256" key="9">
    <source>
        <dbReference type="SAM" id="MobiDB-lite"/>
    </source>
</evidence>
<dbReference type="InterPro" id="IPR017455">
    <property type="entry name" value="Znf_FYVE-rel"/>
</dbReference>
<dbReference type="InterPro" id="IPR001331">
    <property type="entry name" value="GDS_CDC24_CS"/>
</dbReference>
<evidence type="ECO:0000256" key="8">
    <source>
        <dbReference type="PROSITE-ProRule" id="PRU00091"/>
    </source>
</evidence>
<feature type="region of interest" description="Disordered" evidence="9">
    <location>
        <begin position="201"/>
        <end position="238"/>
    </location>
</feature>
<dbReference type="InterPro" id="IPR011011">
    <property type="entry name" value="Znf_FYVE_PHD"/>
</dbReference>
<dbReference type="Gene3D" id="2.30.29.30">
    <property type="entry name" value="Pleckstrin-homology domain (PH domain)/Phosphotyrosine-binding domain (PTB)"/>
    <property type="match status" value="1"/>
</dbReference>
<dbReference type="SUPFAM" id="SSF57903">
    <property type="entry name" value="FYVE/PHD zinc finger"/>
    <property type="match status" value="1"/>
</dbReference>
<keyword evidence="6" id="KW-0862">Zinc</keyword>
<dbReference type="InterPro" id="IPR000219">
    <property type="entry name" value="DH_dom"/>
</dbReference>
<reference evidence="14" key="1">
    <citation type="submission" date="2007-12" db="EMBL/GenBank/DDBJ databases">
        <title>Annotation of Entamoeba dispar SAW760.</title>
        <authorList>
            <person name="Lorenzi H."/>
            <person name="Inman J."/>
            <person name="Schobel S."/>
            <person name="Amedeo P."/>
            <person name="Caler E."/>
        </authorList>
    </citation>
    <scope>NUCLEOTIDE SEQUENCE [LARGE SCALE GENOMIC DNA]</scope>
    <source>
        <strain evidence="14">ATCC PRA-260 / SAW760</strain>
    </source>
</reference>
<dbReference type="SMART" id="SM00064">
    <property type="entry name" value="FYVE"/>
    <property type="match status" value="1"/>
</dbReference>
<dbReference type="InterPro" id="IPR013083">
    <property type="entry name" value="Znf_RING/FYVE/PHD"/>
</dbReference>
<dbReference type="Pfam" id="PF01363">
    <property type="entry name" value="FYVE"/>
    <property type="match status" value="1"/>
</dbReference>
<evidence type="ECO:0000259" key="10">
    <source>
        <dbReference type="PROSITE" id="PS50003"/>
    </source>
</evidence>
<gene>
    <name evidence="13" type="ORF">EDI_127140</name>
</gene>
<dbReference type="KEGG" id="edi:EDI_127140"/>
<proteinExistence type="predicted"/>
<dbReference type="Gene3D" id="1.20.900.10">
    <property type="entry name" value="Dbl homology (DH) domain"/>
    <property type="match status" value="1"/>
</dbReference>
<dbReference type="EC" id="2.7.1.150" evidence="13"/>
<evidence type="ECO:0000259" key="12">
    <source>
        <dbReference type="PROSITE" id="PS50178"/>
    </source>
</evidence>
<keyword evidence="2" id="KW-0963">Cytoplasm</keyword>
<dbReference type="PROSITE" id="PS50178">
    <property type="entry name" value="ZF_FYVE"/>
    <property type="match status" value="1"/>
</dbReference>
<evidence type="ECO:0000256" key="1">
    <source>
        <dbReference type="ARBA" id="ARBA00004245"/>
    </source>
</evidence>
<dbReference type="GO" id="GO:0005856">
    <property type="term" value="C:cytoskeleton"/>
    <property type="evidence" value="ECO:0007669"/>
    <property type="project" value="UniProtKB-SubCell"/>
</dbReference>
<dbReference type="EC" id="2.7.11.1" evidence="13"/>
<dbReference type="PANTHER" id="PTHR12673:SF263">
    <property type="entry name" value="PLECKSTRIN DOMAIN-CONTAINING PROTEIN"/>
    <property type="match status" value="1"/>
</dbReference>
<evidence type="ECO:0000256" key="5">
    <source>
        <dbReference type="ARBA" id="ARBA00022771"/>
    </source>
</evidence>
<dbReference type="InterPro" id="IPR051092">
    <property type="entry name" value="FYVE_RhoGEF_PH"/>
</dbReference>
<feature type="domain" description="FYVE-type" evidence="12">
    <location>
        <begin position="608"/>
        <end position="664"/>
    </location>
</feature>
<dbReference type="PROSITE" id="PS00741">
    <property type="entry name" value="DH_1"/>
    <property type="match status" value="1"/>
</dbReference>
<evidence type="ECO:0000256" key="3">
    <source>
        <dbReference type="ARBA" id="ARBA00022658"/>
    </source>
</evidence>
<evidence type="ECO:0000256" key="7">
    <source>
        <dbReference type="ARBA" id="ARBA00023212"/>
    </source>
</evidence>
<dbReference type="eggNOG" id="KOG4424">
    <property type="taxonomic scope" value="Eukaryota"/>
</dbReference>
<protein>
    <submittedName>
        <fullName evidence="13">Rho/RAC guanine nucleotide exchange factor, putative</fullName>
        <ecNumber evidence="13">2.7.1.150</ecNumber>
        <ecNumber evidence="13">2.7.11.1</ecNumber>
    </submittedName>
</protein>
<organism evidence="14">
    <name type="scientific">Entamoeba dispar (strain ATCC PRA-260 / SAW760)</name>
    <dbReference type="NCBI Taxonomy" id="370354"/>
    <lineage>
        <taxon>Eukaryota</taxon>
        <taxon>Amoebozoa</taxon>
        <taxon>Evosea</taxon>
        <taxon>Archamoebae</taxon>
        <taxon>Mastigamoebida</taxon>
        <taxon>Entamoebidae</taxon>
        <taxon>Entamoeba</taxon>
    </lineage>
</organism>
<dbReference type="InterPro" id="IPR011993">
    <property type="entry name" value="PH-like_dom_sf"/>
</dbReference>
<dbReference type="GO" id="GO:0035556">
    <property type="term" value="P:intracellular signal transduction"/>
    <property type="evidence" value="ECO:0007669"/>
    <property type="project" value="InterPro"/>
</dbReference>
<evidence type="ECO:0000256" key="4">
    <source>
        <dbReference type="ARBA" id="ARBA00022723"/>
    </source>
</evidence>
<dbReference type="PANTHER" id="PTHR12673">
    <property type="entry name" value="FACIOGENITAL DYSPLASIA PROTEIN"/>
    <property type="match status" value="1"/>
</dbReference>
<dbReference type="SMART" id="SM00233">
    <property type="entry name" value="PH"/>
    <property type="match status" value="1"/>
</dbReference>
<dbReference type="OrthoDB" id="660555at2759"/>
<dbReference type="InterPro" id="IPR000306">
    <property type="entry name" value="Znf_FYVE"/>
</dbReference>
<keyword evidence="5 8" id="KW-0863">Zinc-finger</keyword>
<feature type="compositionally biased region" description="Basic and acidic residues" evidence="9">
    <location>
        <begin position="219"/>
        <end position="235"/>
    </location>
</feature>
<dbReference type="GO" id="GO:0005085">
    <property type="term" value="F:guanyl-nucleotide exchange factor activity"/>
    <property type="evidence" value="ECO:0007669"/>
    <property type="project" value="UniProtKB-KW"/>
</dbReference>
<dbReference type="SUPFAM" id="SSF48065">
    <property type="entry name" value="DBL homology domain (DH-domain)"/>
    <property type="match status" value="1"/>
</dbReference>
<dbReference type="GeneID" id="5879600"/>
<keyword evidence="4" id="KW-0479">Metal-binding</keyword>
<evidence type="ECO:0000256" key="2">
    <source>
        <dbReference type="ARBA" id="ARBA00022490"/>
    </source>
</evidence>
<evidence type="ECO:0000313" key="14">
    <source>
        <dbReference type="Proteomes" id="UP000008076"/>
    </source>
</evidence>
<dbReference type="Gene3D" id="3.30.40.10">
    <property type="entry name" value="Zinc/RING finger domain, C3HC4 (zinc finger)"/>
    <property type="match status" value="1"/>
</dbReference>
<dbReference type="Pfam" id="PF00621">
    <property type="entry name" value="RhoGEF"/>
    <property type="match status" value="1"/>
</dbReference>
<comment type="subcellular location">
    <subcellularLocation>
        <location evidence="1">Cytoplasm</location>
        <location evidence="1">Cytoskeleton</location>
    </subcellularLocation>
</comment>
<dbReference type="OMA" id="IYCKKER"/>
<feature type="domain" description="DH" evidence="11">
    <location>
        <begin position="281"/>
        <end position="468"/>
    </location>
</feature>
<dbReference type="GO" id="GO:0000285">
    <property type="term" value="F:1-phosphatidylinositol-3-phosphate 5-kinase activity"/>
    <property type="evidence" value="ECO:0007669"/>
    <property type="project" value="UniProtKB-EC"/>
</dbReference>
<dbReference type="InterPro" id="IPR035899">
    <property type="entry name" value="DBL_dom_sf"/>
</dbReference>
<dbReference type="GO" id="GO:0004674">
    <property type="term" value="F:protein serine/threonine kinase activity"/>
    <property type="evidence" value="ECO:0007669"/>
    <property type="project" value="UniProtKB-EC"/>
</dbReference>
<evidence type="ECO:0000313" key="13">
    <source>
        <dbReference type="EMBL" id="EDR29148.1"/>
    </source>
</evidence>
<feature type="region of interest" description="Disordered" evidence="9">
    <location>
        <begin position="86"/>
        <end position="109"/>
    </location>
</feature>
<evidence type="ECO:0000259" key="11">
    <source>
        <dbReference type="PROSITE" id="PS50010"/>
    </source>
</evidence>
<dbReference type="VEuPathDB" id="AmoebaDB:EDI_127140"/>
<feature type="domain" description="PH" evidence="10">
    <location>
        <begin position="497"/>
        <end position="585"/>
    </location>
</feature>
<dbReference type="SMART" id="SM00325">
    <property type="entry name" value="RhoGEF"/>
    <property type="match status" value="1"/>
</dbReference>
<dbReference type="AlphaFoldDB" id="B0E8K5"/>
<dbReference type="GO" id="GO:0005737">
    <property type="term" value="C:cytoplasm"/>
    <property type="evidence" value="ECO:0007669"/>
    <property type="project" value="TreeGrafter"/>
</dbReference>